<dbReference type="InterPro" id="IPR000209">
    <property type="entry name" value="Peptidase_S8/S53_dom"/>
</dbReference>
<dbReference type="PROSITE" id="PS00136">
    <property type="entry name" value="SUBTILASE_ASP"/>
    <property type="match status" value="1"/>
</dbReference>
<dbReference type="CDD" id="cd07474">
    <property type="entry name" value="Peptidases_S8_subtilisin_Vpr-like"/>
    <property type="match status" value="1"/>
</dbReference>
<feature type="region of interest" description="Disordered" evidence="7">
    <location>
        <begin position="35"/>
        <end position="57"/>
    </location>
</feature>
<dbReference type="Pfam" id="PF00082">
    <property type="entry name" value="Peptidase_S8"/>
    <property type="match status" value="1"/>
</dbReference>
<evidence type="ECO:0000259" key="9">
    <source>
        <dbReference type="Pfam" id="PF00082"/>
    </source>
</evidence>
<sequence>MGRARWRRVIAVAGLAAVLSTVGAGPVAALEPIPSSSSAAAPDASAPGPGEGLAPPGGAAGPAAVFVELTVPSAIDEYTALLAQGPDIARRAAVAGRARIADITERLLARLRGTEGERELFRTTNAVAGVALRVDAATARELAARPDVRSVRRITLVRPSNGGAVQLGRAVQAWQQTGKLGEGVRIGVVDSGIDYTHALFGGPGTEQAYAAIDPTTADPEYFPTEKVVGGIDLAGDDYDGAGTDPAALVPRPDPNPLDCAGHGTHVAGTAAGYGVAADGSTFRGDHATLTPQQLGEMRIGPGAAPRASLYAIRVFGCQGPTALTALGLDHALDPDGDGDFSDRLDVVNLSLGAEFGASDDPLNDFVAKLTEHGVLVVAAAGNTGDLYDAAGPPGNSPHALAVAAVRDAAVLQDGLGVLAPAALAGTVPGQYSVGYERYPGLDLSGRVVALSAGNADGCAPYSAADAAAVRGAVVWLHWADEVAARACGSAPRAANADTAGAAAVLLTSGRADFGAMEIAGNAAIPMFQLTGPATEALRPALADGTLRVRLAGELVRTVPGDLPQIEDTPNETTSRGTRGPAVKPDVAAPGQSITSAAVGTGAGRATFSGTSMASSFVAGIAALVRETHPDWTPEQVKAAVMNTANGDVYAGEGRSGPLMAPMRVGAGRVDARAAVGTSLLAMAADRPGAVSVAFGTVEAPPGTAVLRTERIRVVNTGGAPAVLGARYEPITEIPGVHIEVSPTTVAVPPVGSVVVDVRLRIDDPRALRRTADPTVALAQEGLARQYPADASGRVVFTPVDLPPGAGEGALRVPVSAAPKPVSTLTVPAQPARGGLVLGGTGVDQGTGPQAYRSRVGVFELVADSPELPLCAGTVVTGCVANRTGRGGDLHYVGVMSTAPAARAAGTPDQAVLGFAVTTWADLYNVGSTTQPTVEIDVDVDDRPDFSTTLTKVEGTDVLVATTVDLRRPQPDGGLAEVDSQPVNGFFGDTDTNVFDTDAWVLPVRLRALGIDPSAASALLRFRVVVHGEYGPPESEDGLVDRMATPVAFDPLDPGLTVGPAAGVGADSLTRTADAGTTLTVGGTTRPLLVVFGQNASGSRVAVVGPPPGISAAGR</sequence>
<keyword evidence="11" id="KW-1185">Reference proteome</keyword>
<keyword evidence="2 6" id="KW-0645">Protease</keyword>
<name>A0A848DJJ0_9PSEU</name>
<dbReference type="Gene3D" id="3.40.50.200">
    <property type="entry name" value="Peptidase S8/S53 domain"/>
    <property type="match status" value="2"/>
</dbReference>
<comment type="similarity">
    <text evidence="1 6">Belongs to the peptidase S8 family.</text>
</comment>
<evidence type="ECO:0000313" key="10">
    <source>
        <dbReference type="EMBL" id="NMH92858.1"/>
    </source>
</evidence>
<dbReference type="RefSeq" id="WP_169413565.1">
    <property type="nucleotide sequence ID" value="NZ_JAAXKZ010000050.1"/>
</dbReference>
<feature type="active site" description="Charge relay system" evidence="5 6">
    <location>
        <position position="262"/>
    </location>
</feature>
<reference evidence="10 11" key="1">
    <citation type="submission" date="2020-04" db="EMBL/GenBank/DDBJ databases">
        <authorList>
            <person name="Klaysubun C."/>
            <person name="Duangmal K."/>
            <person name="Lipun K."/>
        </authorList>
    </citation>
    <scope>NUCLEOTIDE SEQUENCE [LARGE SCALE GENOMIC DNA]</scope>
    <source>
        <strain evidence="10 11">DSM 45300</strain>
    </source>
</reference>
<accession>A0A848DJJ0</accession>
<evidence type="ECO:0000256" key="1">
    <source>
        <dbReference type="ARBA" id="ARBA00011073"/>
    </source>
</evidence>
<keyword evidence="8" id="KW-0732">Signal</keyword>
<evidence type="ECO:0000256" key="2">
    <source>
        <dbReference type="ARBA" id="ARBA00022670"/>
    </source>
</evidence>
<feature type="active site" description="Charge relay system" evidence="5 6">
    <location>
        <position position="611"/>
    </location>
</feature>
<comment type="caution">
    <text evidence="10">The sequence shown here is derived from an EMBL/GenBank/DDBJ whole genome shotgun (WGS) entry which is preliminary data.</text>
</comment>
<dbReference type="SUPFAM" id="SSF52743">
    <property type="entry name" value="Subtilisin-like"/>
    <property type="match status" value="1"/>
</dbReference>
<evidence type="ECO:0000256" key="6">
    <source>
        <dbReference type="PROSITE-ProRule" id="PRU01240"/>
    </source>
</evidence>
<evidence type="ECO:0000256" key="8">
    <source>
        <dbReference type="SAM" id="SignalP"/>
    </source>
</evidence>
<dbReference type="PROSITE" id="PS51892">
    <property type="entry name" value="SUBTILASE"/>
    <property type="match status" value="1"/>
</dbReference>
<dbReference type="EMBL" id="JAAXKZ010000050">
    <property type="protein sequence ID" value="NMH92858.1"/>
    <property type="molecule type" value="Genomic_DNA"/>
</dbReference>
<dbReference type="InterPro" id="IPR034213">
    <property type="entry name" value="S8_Vpr-like"/>
</dbReference>
<gene>
    <name evidence="10" type="ORF">HF519_15010</name>
</gene>
<dbReference type="InterPro" id="IPR036852">
    <property type="entry name" value="Peptidase_S8/S53_dom_sf"/>
</dbReference>
<feature type="region of interest" description="Disordered" evidence="7">
    <location>
        <begin position="560"/>
        <end position="587"/>
    </location>
</feature>
<feature type="signal peptide" evidence="8">
    <location>
        <begin position="1"/>
        <end position="24"/>
    </location>
</feature>
<dbReference type="GO" id="GO:0004252">
    <property type="term" value="F:serine-type endopeptidase activity"/>
    <property type="evidence" value="ECO:0007669"/>
    <property type="project" value="UniProtKB-UniRule"/>
</dbReference>
<dbReference type="PANTHER" id="PTHR43806:SF11">
    <property type="entry name" value="CEREVISIN-RELATED"/>
    <property type="match status" value="1"/>
</dbReference>
<feature type="active site" description="Charge relay system" evidence="5 6">
    <location>
        <position position="190"/>
    </location>
</feature>
<dbReference type="AlphaFoldDB" id="A0A848DJJ0"/>
<dbReference type="GO" id="GO:0006508">
    <property type="term" value="P:proteolysis"/>
    <property type="evidence" value="ECO:0007669"/>
    <property type="project" value="UniProtKB-KW"/>
</dbReference>
<dbReference type="InterPro" id="IPR015500">
    <property type="entry name" value="Peptidase_S8_subtilisin-rel"/>
</dbReference>
<dbReference type="InterPro" id="IPR050131">
    <property type="entry name" value="Peptidase_S8_subtilisin-like"/>
</dbReference>
<feature type="chain" id="PRO_5039694555" evidence="8">
    <location>
        <begin position="25"/>
        <end position="1114"/>
    </location>
</feature>
<dbReference type="Proteomes" id="UP000586918">
    <property type="component" value="Unassembled WGS sequence"/>
</dbReference>
<evidence type="ECO:0000256" key="7">
    <source>
        <dbReference type="SAM" id="MobiDB-lite"/>
    </source>
</evidence>
<keyword evidence="4 6" id="KW-0720">Serine protease</keyword>
<keyword evidence="3 6" id="KW-0378">Hydrolase</keyword>
<evidence type="ECO:0000313" key="11">
    <source>
        <dbReference type="Proteomes" id="UP000586918"/>
    </source>
</evidence>
<dbReference type="PRINTS" id="PR00723">
    <property type="entry name" value="SUBTILISIN"/>
</dbReference>
<dbReference type="PANTHER" id="PTHR43806">
    <property type="entry name" value="PEPTIDASE S8"/>
    <property type="match status" value="1"/>
</dbReference>
<dbReference type="InterPro" id="IPR023827">
    <property type="entry name" value="Peptidase_S8_Asp-AS"/>
</dbReference>
<evidence type="ECO:0000256" key="3">
    <source>
        <dbReference type="ARBA" id="ARBA00022801"/>
    </source>
</evidence>
<dbReference type="PROSITE" id="PS00137">
    <property type="entry name" value="SUBTILASE_HIS"/>
    <property type="match status" value="1"/>
</dbReference>
<organism evidence="10 11">
    <name type="scientific">Pseudonocardia bannensis</name>
    <dbReference type="NCBI Taxonomy" id="630973"/>
    <lineage>
        <taxon>Bacteria</taxon>
        <taxon>Bacillati</taxon>
        <taxon>Actinomycetota</taxon>
        <taxon>Actinomycetes</taxon>
        <taxon>Pseudonocardiales</taxon>
        <taxon>Pseudonocardiaceae</taxon>
        <taxon>Pseudonocardia</taxon>
    </lineage>
</organism>
<evidence type="ECO:0000256" key="4">
    <source>
        <dbReference type="ARBA" id="ARBA00022825"/>
    </source>
</evidence>
<evidence type="ECO:0000256" key="5">
    <source>
        <dbReference type="PIRSR" id="PIRSR615500-1"/>
    </source>
</evidence>
<feature type="domain" description="Peptidase S8/S53" evidence="9">
    <location>
        <begin position="181"/>
        <end position="647"/>
    </location>
</feature>
<protein>
    <submittedName>
        <fullName evidence="10">S8 family serine peptidase</fullName>
    </submittedName>
</protein>
<proteinExistence type="inferred from homology"/>
<dbReference type="InterPro" id="IPR022398">
    <property type="entry name" value="Peptidase_S8_His-AS"/>
</dbReference>